<dbReference type="EMBL" id="CP028160">
    <property type="protein sequence ID" value="AWN65809.1"/>
    <property type="molecule type" value="Genomic_DNA"/>
</dbReference>
<name>A0A2Z3KP91_LACLL</name>
<dbReference type="Proteomes" id="UP000245919">
    <property type="component" value="Chromosome"/>
</dbReference>
<dbReference type="GeneID" id="89633397"/>
<keyword evidence="1" id="KW-0472">Membrane</keyword>
<protein>
    <submittedName>
        <fullName evidence="2">Uncharacterized protein</fullName>
    </submittedName>
</protein>
<organism evidence="2 3">
    <name type="scientific">Lactococcus lactis subsp. lactis</name>
    <name type="common">Streptococcus lactis</name>
    <dbReference type="NCBI Taxonomy" id="1360"/>
    <lineage>
        <taxon>Bacteria</taxon>
        <taxon>Bacillati</taxon>
        <taxon>Bacillota</taxon>
        <taxon>Bacilli</taxon>
        <taxon>Lactobacillales</taxon>
        <taxon>Streptococcaceae</taxon>
        <taxon>Lactococcus</taxon>
    </lineage>
</organism>
<evidence type="ECO:0000313" key="3">
    <source>
        <dbReference type="Proteomes" id="UP000245919"/>
    </source>
</evidence>
<evidence type="ECO:0000256" key="1">
    <source>
        <dbReference type="SAM" id="Phobius"/>
    </source>
</evidence>
<dbReference type="RefSeq" id="WP_109990936.1">
    <property type="nucleotide sequence ID" value="NZ_CP028160.1"/>
</dbReference>
<keyword evidence="1" id="KW-1133">Transmembrane helix</keyword>
<sequence>MEKTQNVDERIIEEVKNLIMFDNDLTYAERNALGIFYSKIEKGQTVQESIGPMMKSLNMLSSGSSQEKLSLNVKKLFDFALTYYKVPEKQKIRFYGSGGGLIHRFSAKEMLLLFLLVFVGLPLALYIKYLLR</sequence>
<reference evidence="2 3" key="1">
    <citation type="submission" date="2018-03" db="EMBL/GenBank/DDBJ databases">
        <title>Genome sequence of Lactococcus lactis strain 14B4 from almond drupe.</title>
        <authorList>
            <person name="Tran T.D."/>
            <person name="McGarvey J.A."/>
            <person name="Huynh S."/>
            <person name="Parker C.T."/>
        </authorList>
    </citation>
    <scope>NUCLEOTIDE SEQUENCE [LARGE SCALE GENOMIC DNA]</scope>
    <source>
        <strain evidence="2 3">14B4</strain>
    </source>
</reference>
<feature type="transmembrane region" description="Helical" evidence="1">
    <location>
        <begin position="111"/>
        <end position="131"/>
    </location>
</feature>
<accession>A0A2Z3KP91</accession>
<dbReference type="AlphaFoldDB" id="A0A2Z3KP91"/>
<gene>
    <name evidence="2" type="ORF">LL14B4_06315</name>
</gene>
<proteinExistence type="predicted"/>
<evidence type="ECO:0000313" key="2">
    <source>
        <dbReference type="EMBL" id="AWN65809.1"/>
    </source>
</evidence>
<keyword evidence="1" id="KW-0812">Transmembrane</keyword>